<protein>
    <submittedName>
        <fullName evidence="3">Uncharacterized protein</fullName>
    </submittedName>
</protein>
<feature type="transmembrane region" description="Helical" evidence="2">
    <location>
        <begin position="7"/>
        <end position="26"/>
    </location>
</feature>
<dbReference type="OrthoDB" id="5355901at2"/>
<organism evidence="3 4">
    <name type="scientific">Aliarcobacter vitoriensis</name>
    <dbReference type="NCBI Taxonomy" id="2011099"/>
    <lineage>
        <taxon>Bacteria</taxon>
        <taxon>Pseudomonadati</taxon>
        <taxon>Campylobacterota</taxon>
        <taxon>Epsilonproteobacteria</taxon>
        <taxon>Campylobacterales</taxon>
        <taxon>Arcobacteraceae</taxon>
        <taxon>Aliarcobacter</taxon>
    </lineage>
</organism>
<dbReference type="EMBL" id="PDKB01000016">
    <property type="protein sequence ID" value="RBQ28411.1"/>
    <property type="molecule type" value="Genomic_DNA"/>
</dbReference>
<evidence type="ECO:0000256" key="2">
    <source>
        <dbReference type="SAM" id="Phobius"/>
    </source>
</evidence>
<gene>
    <name evidence="3" type="ORF">CRU91_09325</name>
</gene>
<proteinExistence type="predicted"/>
<keyword evidence="2" id="KW-0812">Transmembrane</keyword>
<reference evidence="3 4" key="1">
    <citation type="submission" date="2017-10" db="EMBL/GenBank/DDBJ databases">
        <title>Genomics of the genus Arcobacter.</title>
        <authorList>
            <person name="Perez-Cataluna A."/>
            <person name="Figueras M.J."/>
        </authorList>
    </citation>
    <scope>NUCLEOTIDE SEQUENCE [LARGE SCALE GENOMIC DNA]</scope>
    <source>
        <strain evidence="3 4">CECT 9230</strain>
    </source>
</reference>
<evidence type="ECO:0000313" key="4">
    <source>
        <dbReference type="Proteomes" id="UP000252669"/>
    </source>
</evidence>
<sequence length="108" mass="12781">MNLLRGIDFKTILFIVLGCVTAFVYLSKNNQIDSLKDKTITTQEDLIKNQRDLRTCENKLQEQNRQIEDMRVEVTYKEPETIEKINNIYLKDKTCEAELKAYKELFND</sequence>
<name>A0A366MQ42_9BACT</name>
<feature type="coiled-coil region" evidence="1">
    <location>
        <begin position="46"/>
        <end position="73"/>
    </location>
</feature>
<keyword evidence="2" id="KW-0472">Membrane</keyword>
<keyword evidence="2" id="KW-1133">Transmembrane helix</keyword>
<dbReference type="AlphaFoldDB" id="A0A366MQ42"/>
<dbReference type="Proteomes" id="UP000252669">
    <property type="component" value="Unassembled WGS sequence"/>
</dbReference>
<evidence type="ECO:0000256" key="1">
    <source>
        <dbReference type="SAM" id="Coils"/>
    </source>
</evidence>
<accession>A0A366MQ42</accession>
<evidence type="ECO:0000313" key="3">
    <source>
        <dbReference type="EMBL" id="RBQ28411.1"/>
    </source>
</evidence>
<keyword evidence="4" id="KW-1185">Reference proteome</keyword>
<keyword evidence="1" id="KW-0175">Coiled coil</keyword>
<comment type="caution">
    <text evidence="3">The sequence shown here is derived from an EMBL/GenBank/DDBJ whole genome shotgun (WGS) entry which is preliminary data.</text>
</comment>
<dbReference type="RefSeq" id="WP_113894962.1">
    <property type="nucleotide sequence ID" value="NZ_JANJGA010000015.1"/>
</dbReference>